<evidence type="ECO:0000259" key="6">
    <source>
        <dbReference type="SMART" id="SM00062"/>
    </source>
</evidence>
<sequence length="267" mass="27901">MSLRNWGMGLFCGLAVVMGLAGAVRPAAADALDDVLAAKVIRIAVPQDFPPFGSAGPDLQPQGYDIDMATLIAQDLGVAVELVPVTSANRLPYLQTHKVDLIISSLGRNAEREKVIDFTSAYAPFFSGVFGPADSTVAKAEDLAGKTVGVTRGALEDLAISKIAPADADIERFEDNNTTIAAFLSGQTELIATGNVVAAAILARDPAVRPEPKFILSQSPCFIGLNKGEPKLLARVNAIIAAAKQDGRLDAISKKWLGAALPGDLPV</sequence>
<feature type="signal peptide" evidence="5">
    <location>
        <begin position="1"/>
        <end position="29"/>
    </location>
</feature>
<keyword evidence="3 5" id="KW-0732">Signal</keyword>
<dbReference type="Pfam" id="PF00497">
    <property type="entry name" value="SBP_bac_3"/>
    <property type="match status" value="1"/>
</dbReference>
<comment type="caution">
    <text evidence="7">The sequence shown here is derived from an EMBL/GenBank/DDBJ whole genome shotgun (WGS) entry which is preliminary data.</text>
</comment>
<name>A0A211ZLS6_9PROT</name>
<keyword evidence="2" id="KW-0813">Transport</keyword>
<protein>
    <submittedName>
        <fullName evidence="7">Amino acid ABC transporter substrate-binding protein</fullName>
    </submittedName>
</protein>
<dbReference type="GO" id="GO:0006865">
    <property type="term" value="P:amino acid transport"/>
    <property type="evidence" value="ECO:0007669"/>
    <property type="project" value="TreeGrafter"/>
</dbReference>
<evidence type="ECO:0000256" key="5">
    <source>
        <dbReference type="SAM" id="SignalP"/>
    </source>
</evidence>
<dbReference type="SUPFAM" id="SSF53850">
    <property type="entry name" value="Periplasmic binding protein-like II"/>
    <property type="match status" value="1"/>
</dbReference>
<evidence type="ECO:0000313" key="7">
    <source>
        <dbReference type="EMBL" id="OWJ66126.1"/>
    </source>
</evidence>
<accession>A0A211ZLS6</accession>
<keyword evidence="8" id="KW-1185">Reference proteome</keyword>
<evidence type="ECO:0000256" key="3">
    <source>
        <dbReference type="ARBA" id="ARBA00022729"/>
    </source>
</evidence>
<dbReference type="GO" id="GO:0030288">
    <property type="term" value="C:outer membrane-bounded periplasmic space"/>
    <property type="evidence" value="ECO:0007669"/>
    <property type="project" value="TreeGrafter"/>
</dbReference>
<dbReference type="AlphaFoldDB" id="A0A211ZLS6"/>
<evidence type="ECO:0000256" key="4">
    <source>
        <dbReference type="RuleBase" id="RU003744"/>
    </source>
</evidence>
<evidence type="ECO:0000256" key="2">
    <source>
        <dbReference type="ARBA" id="ARBA00022448"/>
    </source>
</evidence>
<dbReference type="GO" id="GO:0005576">
    <property type="term" value="C:extracellular region"/>
    <property type="evidence" value="ECO:0007669"/>
    <property type="project" value="TreeGrafter"/>
</dbReference>
<dbReference type="CDD" id="cd01072">
    <property type="entry name" value="PBP2_SMa0082_like"/>
    <property type="match status" value="1"/>
</dbReference>
<organism evidence="7 8">
    <name type="scientific">Inquilinus limosus</name>
    <dbReference type="NCBI Taxonomy" id="171674"/>
    <lineage>
        <taxon>Bacteria</taxon>
        <taxon>Pseudomonadati</taxon>
        <taxon>Pseudomonadota</taxon>
        <taxon>Alphaproteobacteria</taxon>
        <taxon>Rhodospirillales</taxon>
        <taxon>Rhodospirillaceae</taxon>
        <taxon>Inquilinus</taxon>
    </lineage>
</organism>
<comment type="similarity">
    <text evidence="1 4">Belongs to the bacterial solute-binding protein 3 family.</text>
</comment>
<dbReference type="InterPro" id="IPR018313">
    <property type="entry name" value="SBP_3_CS"/>
</dbReference>
<dbReference type="PANTHER" id="PTHR30085">
    <property type="entry name" value="AMINO ACID ABC TRANSPORTER PERMEASE"/>
    <property type="match status" value="1"/>
</dbReference>
<feature type="domain" description="Solute-binding protein family 3/N-terminal" evidence="6">
    <location>
        <begin position="40"/>
        <end position="260"/>
    </location>
</feature>
<dbReference type="InterPro" id="IPR001638">
    <property type="entry name" value="Solute-binding_3/MltF_N"/>
</dbReference>
<dbReference type="Proteomes" id="UP000196655">
    <property type="component" value="Unassembled WGS sequence"/>
</dbReference>
<dbReference type="InterPro" id="IPR051455">
    <property type="entry name" value="Bact_solute-bind_prot3"/>
</dbReference>
<dbReference type="Gene3D" id="3.40.190.10">
    <property type="entry name" value="Periplasmic binding protein-like II"/>
    <property type="match status" value="2"/>
</dbReference>
<dbReference type="STRING" id="1122125.GCA_000423185_05970"/>
<feature type="chain" id="PRO_5013324290" evidence="5">
    <location>
        <begin position="30"/>
        <end position="267"/>
    </location>
</feature>
<reference evidence="8" key="1">
    <citation type="submission" date="2017-05" db="EMBL/GenBank/DDBJ databases">
        <authorList>
            <person name="Macchi M."/>
            <person name="Festa S."/>
            <person name="Coppotelli B.M."/>
            <person name="Morelli I.S."/>
        </authorList>
    </citation>
    <scope>NUCLEOTIDE SEQUENCE [LARGE SCALE GENOMIC DNA]</scope>
    <source>
        <strain evidence="8">I</strain>
    </source>
</reference>
<dbReference type="EMBL" id="NHON01000028">
    <property type="protein sequence ID" value="OWJ66126.1"/>
    <property type="molecule type" value="Genomic_DNA"/>
</dbReference>
<dbReference type="SMART" id="SM00062">
    <property type="entry name" value="PBPb"/>
    <property type="match status" value="1"/>
</dbReference>
<evidence type="ECO:0000256" key="1">
    <source>
        <dbReference type="ARBA" id="ARBA00010333"/>
    </source>
</evidence>
<dbReference type="PROSITE" id="PS01039">
    <property type="entry name" value="SBP_BACTERIAL_3"/>
    <property type="match status" value="1"/>
</dbReference>
<proteinExistence type="inferred from homology"/>
<gene>
    <name evidence="7" type="ORF">BWR60_16165</name>
</gene>
<evidence type="ECO:0000313" key="8">
    <source>
        <dbReference type="Proteomes" id="UP000196655"/>
    </source>
</evidence>
<dbReference type="PANTHER" id="PTHR30085:SF6">
    <property type="entry name" value="ABC TRANSPORTER GLUTAMINE-BINDING PROTEIN GLNH"/>
    <property type="match status" value="1"/>
</dbReference>